<dbReference type="GO" id="GO:0005737">
    <property type="term" value="C:cytoplasm"/>
    <property type="evidence" value="ECO:0007669"/>
    <property type="project" value="UniProtKB-SubCell"/>
</dbReference>
<dbReference type="EMBL" id="LR215048">
    <property type="protein sequence ID" value="VEU80366.1"/>
    <property type="molecule type" value="Genomic_DNA"/>
</dbReference>
<evidence type="ECO:0000256" key="9">
    <source>
        <dbReference type="PIRSR" id="PIRSR006230-1"/>
    </source>
</evidence>
<dbReference type="GO" id="GO:0005525">
    <property type="term" value="F:GTP binding"/>
    <property type="evidence" value="ECO:0007669"/>
    <property type="project" value="UniProtKB-KW"/>
</dbReference>
<dbReference type="InterPro" id="IPR006073">
    <property type="entry name" value="GTP-bd"/>
</dbReference>
<feature type="binding site" evidence="9">
    <location>
        <position position="184"/>
    </location>
    <ligand>
        <name>GTP</name>
        <dbReference type="ChEBI" id="CHEBI:37565"/>
    </ligand>
</feature>
<dbReference type="SUPFAM" id="SSF52540">
    <property type="entry name" value="P-loop containing nucleoside triphosphate hydrolases"/>
    <property type="match status" value="1"/>
</dbReference>
<evidence type="ECO:0000256" key="8">
    <source>
        <dbReference type="PIRNR" id="PIRNR006230"/>
    </source>
</evidence>
<evidence type="ECO:0000256" key="2">
    <source>
        <dbReference type="ARBA" id="ARBA00014898"/>
    </source>
</evidence>
<keyword evidence="5" id="KW-0378">Hydrolase</keyword>
<evidence type="ECO:0000256" key="5">
    <source>
        <dbReference type="ARBA" id="ARBA00022801"/>
    </source>
</evidence>
<keyword evidence="7 8" id="KW-0342">GTP-binding</keyword>
<dbReference type="InterPro" id="IPR027417">
    <property type="entry name" value="P-loop_NTPase"/>
</dbReference>
<dbReference type="PRINTS" id="PR00326">
    <property type="entry name" value="GTP1OBG"/>
</dbReference>
<evidence type="ECO:0000256" key="6">
    <source>
        <dbReference type="ARBA" id="ARBA00022884"/>
    </source>
</evidence>
<keyword evidence="4 8" id="KW-0547">Nucleotide-binding</keyword>
<protein>
    <recommendedName>
        <fullName evidence="2 8">Ribosome biogenesis GTPase A</fullName>
    </recommendedName>
</protein>
<dbReference type="GO" id="GO:0003723">
    <property type="term" value="F:RNA binding"/>
    <property type="evidence" value="ECO:0007669"/>
    <property type="project" value="UniProtKB-KW"/>
</dbReference>
<evidence type="ECO:0000313" key="12">
    <source>
        <dbReference type="Proteomes" id="UP000289841"/>
    </source>
</evidence>
<dbReference type="CDD" id="cd01856">
    <property type="entry name" value="YlqF"/>
    <property type="match status" value="1"/>
</dbReference>
<dbReference type="FunFam" id="3.40.50.300:FF:000590">
    <property type="entry name" value="Ribosome biogenesis GTPase A"/>
    <property type="match status" value="1"/>
</dbReference>
<dbReference type="Gene3D" id="3.40.50.300">
    <property type="entry name" value="P-loop containing nucleotide triphosphate hydrolases"/>
    <property type="match status" value="1"/>
</dbReference>
<dbReference type="InterPro" id="IPR030378">
    <property type="entry name" value="G_CP_dom"/>
</dbReference>
<keyword evidence="3 8" id="KW-0963">Cytoplasm</keyword>
<dbReference type="Gene3D" id="1.10.1580.10">
    <property type="match status" value="1"/>
</dbReference>
<dbReference type="Pfam" id="PF01926">
    <property type="entry name" value="MMR_HSR1"/>
    <property type="match status" value="1"/>
</dbReference>
<dbReference type="NCBIfam" id="TIGR03596">
    <property type="entry name" value="GTPase_YlqF"/>
    <property type="match status" value="1"/>
</dbReference>
<comment type="subcellular location">
    <subcellularLocation>
        <location evidence="1 8">Cytoplasm</location>
    </subcellularLocation>
</comment>
<dbReference type="PANTHER" id="PTHR45782:SF4">
    <property type="entry name" value="MITOCHONDRIAL RIBOSOME-ASSOCIATED GTPASE 1"/>
    <property type="match status" value="1"/>
</dbReference>
<dbReference type="FunFam" id="1.10.1580.10:FF:000003">
    <property type="entry name" value="Ribosome biogenesis GTPase A"/>
    <property type="match status" value="1"/>
</dbReference>
<dbReference type="AlphaFoldDB" id="A0A449BD51"/>
<keyword evidence="6" id="KW-0694">RNA-binding</keyword>
<evidence type="ECO:0000256" key="1">
    <source>
        <dbReference type="ARBA" id="ARBA00004496"/>
    </source>
</evidence>
<feature type="binding site" evidence="9">
    <location>
        <begin position="68"/>
        <end position="71"/>
    </location>
    <ligand>
        <name>GTP</name>
        <dbReference type="ChEBI" id="CHEBI:37565"/>
    </ligand>
</feature>
<comment type="similarity">
    <text evidence="8">Belongs to the TRAFAC class YlqF/YawG GTPase family. MTG1 subfamily.</text>
</comment>
<reference evidence="11 12" key="1">
    <citation type="submission" date="2019-01" db="EMBL/GenBank/DDBJ databases">
        <authorList>
            <consortium name="Pathogen Informatics"/>
        </authorList>
    </citation>
    <scope>NUCLEOTIDE SEQUENCE [LARGE SCALE GENOMIC DNA]</scope>
    <source>
        <strain evidence="11 12">NCTC10138</strain>
    </source>
</reference>
<dbReference type="GO" id="GO:0003924">
    <property type="term" value="F:GTPase activity"/>
    <property type="evidence" value="ECO:0007669"/>
    <property type="project" value="TreeGrafter"/>
</dbReference>
<evidence type="ECO:0000256" key="4">
    <source>
        <dbReference type="ARBA" id="ARBA00022741"/>
    </source>
</evidence>
<feature type="domain" description="CP-type G" evidence="10">
    <location>
        <begin position="21"/>
        <end position="188"/>
    </location>
</feature>
<dbReference type="Proteomes" id="UP000289841">
    <property type="component" value="Chromosome"/>
</dbReference>
<dbReference type="STRING" id="1278311.GCA_000428705_00933"/>
<accession>A0A449BD51</accession>
<gene>
    <name evidence="11" type="primary">rbgA</name>
    <name evidence="11" type="ORF">NCTC10138_00735</name>
</gene>
<dbReference type="KEGG" id="aaxa:NCTC10138_00735"/>
<evidence type="ECO:0000259" key="10">
    <source>
        <dbReference type="PROSITE" id="PS51721"/>
    </source>
</evidence>
<dbReference type="InterPro" id="IPR019991">
    <property type="entry name" value="GTP-bd_ribosome_bgen"/>
</dbReference>
<dbReference type="PROSITE" id="PS51721">
    <property type="entry name" value="G_CP"/>
    <property type="match status" value="1"/>
</dbReference>
<proteinExistence type="inferred from homology"/>
<dbReference type="InterPro" id="IPR016478">
    <property type="entry name" value="GTPase_MTG1"/>
</dbReference>
<dbReference type="InterPro" id="IPR023179">
    <property type="entry name" value="GTP-bd_ortho_bundle_sf"/>
</dbReference>
<dbReference type="PANTHER" id="PTHR45782">
    <property type="entry name" value="MITOCHONDRIAL RIBOSOME-ASSOCIATED GTPASE 1"/>
    <property type="match status" value="1"/>
</dbReference>
<organism evidence="11 12">
    <name type="scientific">Haploplasma axanthum</name>
    <name type="common">Acholeplasma axanthum</name>
    <dbReference type="NCBI Taxonomy" id="29552"/>
    <lineage>
        <taxon>Bacteria</taxon>
        <taxon>Bacillati</taxon>
        <taxon>Mycoplasmatota</taxon>
        <taxon>Mollicutes</taxon>
        <taxon>Acholeplasmatales</taxon>
        <taxon>Acholeplasmataceae</taxon>
        <taxon>Haploplasma</taxon>
    </lineage>
</organism>
<sequence length="298" mass="34455">MIIVEKNNRYQQINWYPGHMFKSFKEIKENLKLMDIIFVLVDARIPFSSMNPEIQKVLGNKPTIILFNKMDLADKSKLKKWIEYYEQKGFTCLEIDAQSGKNVNLLKTTAEEVLKEKIEREQNKGLKQRSIKTMVLGIPNVGKSTLINTLSNRKSTRTGNTPGVTRSKQWVKLANGFDLLDMPGVLWPKFEDETVGYNLAVTGAIKDNILPLDDVTHHAIQFLQTNYLSRLKERYSDEITENSEYVEVLDIIGKKRGALISRGDIDYDRVYMIVLNDLRTKQLGELTFDLLWENMKMI</sequence>
<evidence type="ECO:0000256" key="3">
    <source>
        <dbReference type="ARBA" id="ARBA00022490"/>
    </source>
</evidence>
<keyword evidence="12" id="KW-1185">Reference proteome</keyword>
<name>A0A449BD51_HAPAX</name>
<evidence type="ECO:0000313" key="11">
    <source>
        <dbReference type="EMBL" id="VEU80366.1"/>
    </source>
</evidence>
<evidence type="ECO:0000256" key="7">
    <source>
        <dbReference type="ARBA" id="ARBA00023134"/>
    </source>
</evidence>
<comment type="function">
    <text evidence="8">Required for a late step of 50S ribosomal subunit assembly. Has GTPase activity.</text>
</comment>
<dbReference type="PIRSF" id="PIRSF006230">
    <property type="entry name" value="MG442"/>
    <property type="match status" value="1"/>
</dbReference>
<feature type="binding site" evidence="9">
    <location>
        <begin position="140"/>
        <end position="145"/>
    </location>
    <ligand>
        <name>GTP</name>
        <dbReference type="ChEBI" id="CHEBI:37565"/>
    </ligand>
</feature>
<dbReference type="GO" id="GO:0006412">
    <property type="term" value="P:translation"/>
    <property type="evidence" value="ECO:0007669"/>
    <property type="project" value="TreeGrafter"/>
</dbReference>